<gene>
    <name evidence="2" type="ORF">Gorai_014696</name>
</gene>
<protein>
    <submittedName>
        <fullName evidence="2">Uncharacterized protein</fullName>
    </submittedName>
</protein>
<dbReference type="EMBL" id="JABEZZ010000004">
    <property type="protein sequence ID" value="MBA0583855.1"/>
    <property type="molecule type" value="Genomic_DNA"/>
</dbReference>
<evidence type="ECO:0000256" key="1">
    <source>
        <dbReference type="SAM" id="MobiDB-lite"/>
    </source>
</evidence>
<dbReference type="AlphaFoldDB" id="A0A7J8P3M8"/>
<proteinExistence type="predicted"/>
<feature type="region of interest" description="Disordered" evidence="1">
    <location>
        <begin position="55"/>
        <end position="112"/>
    </location>
</feature>
<sequence length="112" mass="12679">MIGRVAKLDFNTDNRVWGRFARMVVYVNLGKALISQVLINGVLQKTEYEYLPTVTSGASKEKTQENIRFQPLESLSDEIGPQESRPMKENNLAQKELGSALEQKMQQEDPPP</sequence>
<name>A0A7J8P3M8_GOSRA</name>
<accession>A0A7J8P3M8</accession>
<comment type="caution">
    <text evidence="2">The sequence shown here is derived from an EMBL/GenBank/DDBJ whole genome shotgun (WGS) entry which is preliminary data.</text>
</comment>
<evidence type="ECO:0000313" key="3">
    <source>
        <dbReference type="Proteomes" id="UP000593578"/>
    </source>
</evidence>
<organism evidence="2 3">
    <name type="scientific">Gossypium raimondii</name>
    <name type="common">Peruvian cotton</name>
    <name type="synonym">Gossypium klotzschianum subsp. raimondii</name>
    <dbReference type="NCBI Taxonomy" id="29730"/>
    <lineage>
        <taxon>Eukaryota</taxon>
        <taxon>Viridiplantae</taxon>
        <taxon>Streptophyta</taxon>
        <taxon>Embryophyta</taxon>
        <taxon>Tracheophyta</taxon>
        <taxon>Spermatophyta</taxon>
        <taxon>Magnoliopsida</taxon>
        <taxon>eudicotyledons</taxon>
        <taxon>Gunneridae</taxon>
        <taxon>Pentapetalae</taxon>
        <taxon>rosids</taxon>
        <taxon>malvids</taxon>
        <taxon>Malvales</taxon>
        <taxon>Malvaceae</taxon>
        <taxon>Malvoideae</taxon>
        <taxon>Gossypium</taxon>
    </lineage>
</organism>
<evidence type="ECO:0000313" key="2">
    <source>
        <dbReference type="EMBL" id="MBA0583855.1"/>
    </source>
</evidence>
<reference evidence="2 3" key="1">
    <citation type="journal article" date="2019" name="Genome Biol. Evol.">
        <title>Insights into the evolution of the New World diploid cottons (Gossypium, subgenus Houzingenia) based on genome sequencing.</title>
        <authorList>
            <person name="Grover C.E."/>
            <person name="Arick M.A. 2nd"/>
            <person name="Thrash A."/>
            <person name="Conover J.L."/>
            <person name="Sanders W.S."/>
            <person name="Peterson D.G."/>
            <person name="Frelichowski J.E."/>
            <person name="Scheffler J.A."/>
            <person name="Scheffler B.E."/>
            <person name="Wendel J.F."/>
        </authorList>
    </citation>
    <scope>NUCLEOTIDE SEQUENCE [LARGE SCALE GENOMIC DNA]</scope>
    <source>
        <strain evidence="2">8</strain>
        <tissue evidence="2">Leaf</tissue>
    </source>
</reference>
<dbReference type="Proteomes" id="UP000593578">
    <property type="component" value="Unassembled WGS sequence"/>
</dbReference>